<protein>
    <submittedName>
        <fullName evidence="14">Muscarinic acetylcholine receptor DM1</fullName>
    </submittedName>
</protein>
<feature type="transmembrane region" description="Helical" evidence="12">
    <location>
        <begin position="166"/>
        <end position="191"/>
    </location>
</feature>
<feature type="transmembrane region" description="Helical" evidence="12">
    <location>
        <begin position="124"/>
        <end position="145"/>
    </location>
</feature>
<dbReference type="GO" id="GO:0045202">
    <property type="term" value="C:synapse"/>
    <property type="evidence" value="ECO:0007669"/>
    <property type="project" value="TreeGrafter"/>
</dbReference>
<dbReference type="InterPro" id="IPR000995">
    <property type="entry name" value="Musac_Ach_rcpt"/>
</dbReference>
<comment type="subcellular location">
    <subcellularLocation>
        <location evidence="1">Cell membrane</location>
        <topology evidence="1">Multi-pass membrane protein</topology>
    </subcellularLocation>
</comment>
<evidence type="ECO:0000256" key="4">
    <source>
        <dbReference type="ARBA" id="ARBA00022692"/>
    </source>
</evidence>
<feature type="transmembrane region" description="Helical" evidence="12">
    <location>
        <begin position="622"/>
        <end position="641"/>
    </location>
</feature>
<dbReference type="GO" id="GO:0016907">
    <property type="term" value="F:G protein-coupled acetylcholine receptor activity"/>
    <property type="evidence" value="ECO:0007669"/>
    <property type="project" value="InterPro"/>
</dbReference>
<dbReference type="OrthoDB" id="10071887at2759"/>
<dbReference type="Pfam" id="PF00001">
    <property type="entry name" value="7tm_1"/>
    <property type="match status" value="2"/>
</dbReference>
<keyword evidence="15" id="KW-1185">Reference proteome</keyword>
<dbReference type="InterPro" id="IPR000276">
    <property type="entry name" value="GPCR_Rhodpsn"/>
</dbReference>
<feature type="transmembrane region" description="Helical" evidence="12">
    <location>
        <begin position="211"/>
        <end position="234"/>
    </location>
</feature>
<feature type="region of interest" description="Disordered" evidence="11">
    <location>
        <begin position="247"/>
        <end position="273"/>
    </location>
</feature>
<feature type="transmembrane region" description="Helical" evidence="12">
    <location>
        <begin position="49"/>
        <end position="74"/>
    </location>
</feature>
<feature type="domain" description="G-protein coupled receptors family 1 profile" evidence="13">
    <location>
        <begin position="66"/>
        <end position="638"/>
    </location>
</feature>
<evidence type="ECO:0000256" key="11">
    <source>
        <dbReference type="SAM" id="MobiDB-lite"/>
    </source>
</evidence>
<evidence type="ECO:0000313" key="15">
    <source>
        <dbReference type="Proteomes" id="UP000499080"/>
    </source>
</evidence>
<feature type="compositionally biased region" description="Basic and acidic residues" evidence="11">
    <location>
        <begin position="253"/>
        <end position="263"/>
    </location>
</feature>
<evidence type="ECO:0000256" key="2">
    <source>
        <dbReference type="ARBA" id="ARBA00010663"/>
    </source>
</evidence>
<comment type="caution">
    <text evidence="14">The sequence shown here is derived from an EMBL/GenBank/DDBJ whole genome shotgun (WGS) entry which is preliminary data.</text>
</comment>
<dbReference type="EMBL" id="BGPR01000167">
    <property type="protein sequence ID" value="GBM01301.1"/>
    <property type="molecule type" value="Genomic_DNA"/>
</dbReference>
<proteinExistence type="inferred from homology"/>
<feature type="region of interest" description="Disordered" evidence="11">
    <location>
        <begin position="336"/>
        <end position="366"/>
    </location>
</feature>
<evidence type="ECO:0000256" key="12">
    <source>
        <dbReference type="SAM" id="Phobius"/>
    </source>
</evidence>
<dbReference type="GO" id="GO:0004993">
    <property type="term" value="F:G protein-coupled serotonin receptor activity"/>
    <property type="evidence" value="ECO:0007669"/>
    <property type="project" value="TreeGrafter"/>
</dbReference>
<keyword evidence="9 10" id="KW-0807">Transducer</keyword>
<dbReference type="GO" id="GO:0007197">
    <property type="term" value="P:adenylate cyclase-inhibiting G protein-coupled acetylcholine receptor signaling pathway"/>
    <property type="evidence" value="ECO:0007669"/>
    <property type="project" value="TreeGrafter"/>
</dbReference>
<keyword evidence="8 10" id="KW-0675">Receptor</keyword>
<dbReference type="GO" id="GO:0007187">
    <property type="term" value="P:G protein-coupled receptor signaling pathway, coupled to cyclic nucleotide second messenger"/>
    <property type="evidence" value="ECO:0007669"/>
    <property type="project" value="TreeGrafter"/>
</dbReference>
<accession>A0A4Y2CA64</accession>
<keyword evidence="6 10" id="KW-0297">G-protein coupled receptor</keyword>
<evidence type="ECO:0000256" key="5">
    <source>
        <dbReference type="ARBA" id="ARBA00022989"/>
    </source>
</evidence>
<dbReference type="Proteomes" id="UP000499080">
    <property type="component" value="Unassembled WGS sequence"/>
</dbReference>
<evidence type="ECO:0000259" key="13">
    <source>
        <dbReference type="PROSITE" id="PS50262"/>
    </source>
</evidence>
<dbReference type="InterPro" id="IPR017452">
    <property type="entry name" value="GPCR_Rhodpsn_7TM"/>
</dbReference>
<dbReference type="GO" id="GO:0030425">
    <property type="term" value="C:dendrite"/>
    <property type="evidence" value="ECO:0007669"/>
    <property type="project" value="TreeGrafter"/>
</dbReference>
<keyword evidence="7 12" id="KW-0472">Membrane</keyword>
<feature type="transmembrane region" description="Helical" evidence="12">
    <location>
        <begin position="86"/>
        <end position="112"/>
    </location>
</feature>
<organism evidence="14 15">
    <name type="scientific">Araneus ventricosus</name>
    <name type="common">Orbweaver spider</name>
    <name type="synonym">Epeira ventricosa</name>
    <dbReference type="NCBI Taxonomy" id="182803"/>
    <lineage>
        <taxon>Eukaryota</taxon>
        <taxon>Metazoa</taxon>
        <taxon>Ecdysozoa</taxon>
        <taxon>Arthropoda</taxon>
        <taxon>Chelicerata</taxon>
        <taxon>Arachnida</taxon>
        <taxon>Araneae</taxon>
        <taxon>Araneomorphae</taxon>
        <taxon>Entelegynae</taxon>
        <taxon>Araneoidea</taxon>
        <taxon>Araneidae</taxon>
        <taxon>Araneus</taxon>
    </lineage>
</organism>
<gene>
    <name evidence="14" type="primary">mAChR-A</name>
    <name evidence="14" type="ORF">AVEN_170349_1</name>
</gene>
<feature type="transmembrane region" description="Helical" evidence="12">
    <location>
        <begin position="583"/>
        <end position="602"/>
    </location>
</feature>
<keyword evidence="4 10" id="KW-0812">Transmembrane</keyword>
<evidence type="ECO:0000256" key="9">
    <source>
        <dbReference type="ARBA" id="ARBA00023224"/>
    </source>
</evidence>
<name>A0A4Y2CA64_ARAVE</name>
<keyword evidence="3" id="KW-1003">Cell membrane</keyword>
<feature type="compositionally biased region" description="Polar residues" evidence="11">
    <location>
        <begin position="346"/>
        <end position="355"/>
    </location>
</feature>
<reference evidence="14 15" key="1">
    <citation type="journal article" date="2019" name="Sci. Rep.">
        <title>Orb-weaving spider Araneus ventricosus genome elucidates the spidroin gene catalogue.</title>
        <authorList>
            <person name="Kono N."/>
            <person name="Nakamura H."/>
            <person name="Ohtoshi R."/>
            <person name="Moran D.A.P."/>
            <person name="Shinohara A."/>
            <person name="Yoshida Y."/>
            <person name="Fujiwara M."/>
            <person name="Mori M."/>
            <person name="Tomita M."/>
            <person name="Arakawa K."/>
        </authorList>
    </citation>
    <scope>NUCLEOTIDE SEQUENCE [LARGE SCALE GENOMIC DNA]</scope>
</reference>
<dbReference type="PANTHER" id="PTHR24247:SF265">
    <property type="entry name" value="MUSCARINIC ACETYLCHOLINE RECEPTOR DM1"/>
    <property type="match status" value="1"/>
</dbReference>
<evidence type="ECO:0000256" key="6">
    <source>
        <dbReference type="ARBA" id="ARBA00023040"/>
    </source>
</evidence>
<dbReference type="PROSITE" id="PS50262">
    <property type="entry name" value="G_PROTEIN_RECEP_F1_2"/>
    <property type="match status" value="1"/>
</dbReference>
<evidence type="ECO:0000256" key="7">
    <source>
        <dbReference type="ARBA" id="ARBA00023136"/>
    </source>
</evidence>
<dbReference type="SUPFAM" id="SSF81321">
    <property type="entry name" value="Family A G protein-coupled receptor-like"/>
    <property type="match status" value="1"/>
</dbReference>
<keyword evidence="5 12" id="KW-1133">Transmembrane helix</keyword>
<evidence type="ECO:0000256" key="8">
    <source>
        <dbReference type="ARBA" id="ARBA00023170"/>
    </source>
</evidence>
<feature type="region of interest" description="Disordered" evidence="11">
    <location>
        <begin position="441"/>
        <end position="465"/>
    </location>
</feature>
<evidence type="ECO:0000256" key="1">
    <source>
        <dbReference type="ARBA" id="ARBA00004651"/>
    </source>
</evidence>
<dbReference type="AlphaFoldDB" id="A0A4Y2CA64"/>
<dbReference type="PANTHER" id="PTHR24247">
    <property type="entry name" value="5-HYDROXYTRYPTAMINE RECEPTOR"/>
    <property type="match status" value="1"/>
</dbReference>
<dbReference type="PRINTS" id="PR00237">
    <property type="entry name" value="GPCRRHODOPSN"/>
</dbReference>
<dbReference type="PRINTS" id="PR00243">
    <property type="entry name" value="MUSCARINICR"/>
</dbReference>
<feature type="compositionally biased region" description="Low complexity" evidence="11">
    <location>
        <begin position="451"/>
        <end position="465"/>
    </location>
</feature>
<evidence type="ECO:0000256" key="3">
    <source>
        <dbReference type="ARBA" id="ARBA00022475"/>
    </source>
</evidence>
<dbReference type="Gene3D" id="1.20.1070.10">
    <property type="entry name" value="Rhodopsin 7-helix transmembrane proteins"/>
    <property type="match status" value="2"/>
</dbReference>
<evidence type="ECO:0000256" key="10">
    <source>
        <dbReference type="RuleBase" id="RU000688"/>
    </source>
</evidence>
<evidence type="ECO:0000313" key="14">
    <source>
        <dbReference type="EMBL" id="GBM01301.1"/>
    </source>
</evidence>
<dbReference type="PROSITE" id="PS00237">
    <property type="entry name" value="G_PROTEIN_RECEP_F1_1"/>
    <property type="match status" value="1"/>
</dbReference>
<comment type="similarity">
    <text evidence="2 10">Belongs to the G-protein coupled receptor 1 family.</text>
</comment>
<dbReference type="GO" id="GO:0005886">
    <property type="term" value="C:plasma membrane"/>
    <property type="evidence" value="ECO:0007669"/>
    <property type="project" value="UniProtKB-SubCell"/>
</dbReference>
<sequence>MASQSVYSLSTTTALSLSLTSIYFNATNATVELITEPEVDKPPYSMFEMILIAIVAGFLSIITVIGNIMVMISFKMDKQLQTISNYFLLSLAVADFSIGLISMPLFTMYLLIGTWPLGDFVCDSWLAFDYLNSNASVLNLLIISFDRYFSVTRPLTYRALRTTRRAAFMIASAWVISLMLWPPWIYAWPYIEGRRTVKKNHCYIQFLETNSYVTFGTALAAFYVPVTVMCFLYWRIWRETKQRQKDLTQLQAGKKEDSRKSTSSDDPPEHEEVVRKVEDCRRFRTDSCVLEENLETTYVPTSLCVETSKYLPKNKESKRLKITELLRTWCRFDREGDPQEEESTSHESPVTTPASLETPMQPCSRTTSMNFRIDHRIPLQSQNLSMASTSSQKTSDQAIPMTERNGQRRFEPVIPEWKRQTTALTPKPVAIPVVPTTAPTPVASTSGMAVRPRQPATAPATPQTPLCSPDSVYTILIRLPQKSASIEGESQASIKMIMEDEENADTIESLTEGDSENNKTTLEIGATTNSLLRGATTADSSVDAIRLPLNTKLVHKQVAKHRAPKKKRKQQERKQEMKAAKTLSAILFAFTVTWTPYNVLVLYKTLTNCEDDDCITPGLWNFAYYLCYINSTVNPFCYALCNANFRRTYTRILSCKWHNKKKTLDNRGYFT</sequence>